<keyword evidence="3" id="KW-1185">Reference proteome</keyword>
<evidence type="ECO:0000256" key="1">
    <source>
        <dbReference type="SAM" id="Phobius"/>
    </source>
</evidence>
<name>A0ABP1C6W6_9GAMM</name>
<proteinExistence type="predicted"/>
<dbReference type="EMBL" id="OZ026884">
    <property type="protein sequence ID" value="CAL1239853.1"/>
    <property type="molecule type" value="Genomic_DNA"/>
</dbReference>
<organism evidence="2 3">
    <name type="scientific">Candidatus Methylocalor cossyra</name>
    <dbReference type="NCBI Taxonomy" id="3108543"/>
    <lineage>
        <taxon>Bacteria</taxon>
        <taxon>Pseudomonadati</taxon>
        <taxon>Pseudomonadota</taxon>
        <taxon>Gammaproteobacteria</taxon>
        <taxon>Methylococcales</taxon>
        <taxon>Methylococcaceae</taxon>
        <taxon>Candidatus Methylocalor</taxon>
    </lineage>
</organism>
<feature type="transmembrane region" description="Helical" evidence="1">
    <location>
        <begin position="6"/>
        <end position="25"/>
    </location>
</feature>
<protein>
    <submittedName>
        <fullName evidence="2">Uncharacterized protein</fullName>
    </submittedName>
</protein>
<keyword evidence="1" id="KW-0472">Membrane</keyword>
<gene>
    <name evidence="2" type="ORF">MECH1_V1_1077</name>
</gene>
<keyword evidence="1" id="KW-0812">Transmembrane</keyword>
<evidence type="ECO:0000313" key="3">
    <source>
        <dbReference type="Proteomes" id="UP001497493"/>
    </source>
</evidence>
<evidence type="ECO:0000313" key="2">
    <source>
        <dbReference type="EMBL" id="CAL1239853.1"/>
    </source>
</evidence>
<accession>A0ABP1C6W6</accession>
<keyword evidence="1" id="KW-1133">Transmembrane helix</keyword>
<reference evidence="2 3" key="1">
    <citation type="submission" date="2024-04" db="EMBL/GenBank/DDBJ databases">
        <authorList>
            <person name="Cremers G."/>
        </authorList>
    </citation>
    <scope>NUCLEOTIDE SEQUENCE [LARGE SCALE GENOMIC DNA]</scope>
    <source>
        <strain evidence="2">MeCH1-AG</strain>
    </source>
</reference>
<dbReference type="Proteomes" id="UP001497493">
    <property type="component" value="Chromosome"/>
</dbReference>
<sequence>MFDDYGIVFGIGFFLAVGVLLIYAATRKGDNGD</sequence>